<dbReference type="KEGG" id="gca:Galf_1438"/>
<accession>D9SG10</accession>
<feature type="transmembrane region" description="Helical" evidence="1">
    <location>
        <begin position="6"/>
        <end position="32"/>
    </location>
</feature>
<dbReference type="STRING" id="395494.Galf_1438"/>
<evidence type="ECO:0000313" key="2">
    <source>
        <dbReference type="EMBL" id="ADL55458.1"/>
    </source>
</evidence>
<keyword evidence="1" id="KW-0472">Membrane</keyword>
<gene>
    <name evidence="2" type="ordered locus">Galf_1438</name>
</gene>
<dbReference type="GO" id="GO:0016740">
    <property type="term" value="F:transferase activity"/>
    <property type="evidence" value="ECO:0007669"/>
    <property type="project" value="UniProtKB-KW"/>
</dbReference>
<dbReference type="HOGENOM" id="CLU_2450362_0_0_4"/>
<sequence precursor="true">MPIIKYLLWAFLFGVFICSWIVPVVSMTYLYLKEGRISYLKLVSWKQEQGVSELENKLIRICHFFEEISKWCIGSLAILVLIIVIMKFY</sequence>
<keyword evidence="3" id="KW-1185">Reference proteome</keyword>
<proteinExistence type="predicted"/>
<evidence type="ECO:0000256" key="1">
    <source>
        <dbReference type="SAM" id="Phobius"/>
    </source>
</evidence>
<reference evidence="2 3" key="1">
    <citation type="submission" date="2010-08" db="EMBL/GenBank/DDBJ databases">
        <title>Complete sequence of Gallionella capsiferriformans ES-2.</title>
        <authorList>
            <consortium name="US DOE Joint Genome Institute"/>
            <person name="Lucas S."/>
            <person name="Copeland A."/>
            <person name="Lapidus A."/>
            <person name="Cheng J.-F."/>
            <person name="Bruce D."/>
            <person name="Goodwin L."/>
            <person name="Pitluck S."/>
            <person name="Chertkov O."/>
            <person name="Davenport K.W."/>
            <person name="Detter J.C."/>
            <person name="Han C."/>
            <person name="Tapia R."/>
            <person name="Land M."/>
            <person name="Hauser L."/>
            <person name="Chang Y.-J."/>
            <person name="Jeffries C."/>
            <person name="Kyrpides N."/>
            <person name="Ivanova N."/>
            <person name="Mikhailova N."/>
            <person name="Shelobolina E.S."/>
            <person name="Picardal F."/>
            <person name="Roden E."/>
            <person name="Emerson D."/>
            <person name="Woyke T."/>
        </authorList>
    </citation>
    <scope>NUCLEOTIDE SEQUENCE [LARGE SCALE GENOMIC DNA]</scope>
    <source>
        <strain evidence="2 3">ES-2</strain>
    </source>
</reference>
<protein>
    <submittedName>
        <fullName evidence="2">Oligosaccharyl transferase</fullName>
    </submittedName>
</protein>
<dbReference type="AlphaFoldDB" id="D9SG10"/>
<keyword evidence="1" id="KW-0812">Transmembrane</keyword>
<dbReference type="EMBL" id="CP002159">
    <property type="protein sequence ID" value="ADL55458.1"/>
    <property type="molecule type" value="Genomic_DNA"/>
</dbReference>
<keyword evidence="1" id="KW-1133">Transmembrane helix</keyword>
<dbReference type="Proteomes" id="UP000001235">
    <property type="component" value="Chromosome"/>
</dbReference>
<evidence type="ECO:0000313" key="3">
    <source>
        <dbReference type="Proteomes" id="UP000001235"/>
    </source>
</evidence>
<feature type="transmembrane region" description="Helical" evidence="1">
    <location>
        <begin position="68"/>
        <end position="88"/>
    </location>
</feature>
<organism evidence="2 3">
    <name type="scientific">Gallionella capsiferriformans (strain ES-2)</name>
    <name type="common">Gallionella ferruginea capsiferriformans (strain ES-2)</name>
    <dbReference type="NCBI Taxonomy" id="395494"/>
    <lineage>
        <taxon>Bacteria</taxon>
        <taxon>Pseudomonadati</taxon>
        <taxon>Pseudomonadota</taxon>
        <taxon>Betaproteobacteria</taxon>
        <taxon>Nitrosomonadales</taxon>
        <taxon>Gallionellaceae</taxon>
        <taxon>Gallionella</taxon>
    </lineage>
</organism>
<name>D9SG10_GALCS</name>
<keyword evidence="2" id="KW-0808">Transferase</keyword>